<proteinExistence type="predicted"/>
<dbReference type="CDD" id="cd11537">
    <property type="entry name" value="NTP-PPase_RS21-C6_like"/>
    <property type="match status" value="1"/>
</dbReference>
<dbReference type="InterPro" id="IPR025984">
    <property type="entry name" value="DCTPP"/>
</dbReference>
<evidence type="ECO:0008006" key="3">
    <source>
        <dbReference type="Google" id="ProtNLM"/>
    </source>
</evidence>
<dbReference type="Pfam" id="PF12643">
    <property type="entry name" value="MazG-like"/>
    <property type="match status" value="1"/>
</dbReference>
<dbReference type="OrthoDB" id="9791898at2"/>
<gene>
    <name evidence="1" type="ORF">SPSYN_00914</name>
</gene>
<dbReference type="InterPro" id="IPR052555">
    <property type="entry name" value="dCTP_Pyrophosphatase"/>
</dbReference>
<evidence type="ECO:0000313" key="2">
    <source>
        <dbReference type="Proteomes" id="UP000798488"/>
    </source>
</evidence>
<accession>A0A9D3AZS8</accession>
<evidence type="ECO:0000313" key="1">
    <source>
        <dbReference type="EMBL" id="KAF1086173.1"/>
    </source>
</evidence>
<organism evidence="1 2">
    <name type="scientific">Sporotomaculum syntrophicum</name>
    <dbReference type="NCBI Taxonomy" id="182264"/>
    <lineage>
        <taxon>Bacteria</taxon>
        <taxon>Bacillati</taxon>
        <taxon>Bacillota</taxon>
        <taxon>Clostridia</taxon>
        <taxon>Eubacteriales</taxon>
        <taxon>Desulfallaceae</taxon>
        <taxon>Sporotomaculum</taxon>
    </lineage>
</organism>
<dbReference type="AlphaFoldDB" id="A0A9D3AZS8"/>
<sequence length="139" mass="16024">MSDITTNIQQLKDLVAAFVEERSWNQFIRPKNLSMSIAIEAAELMELLQWTDGTDTADIPDERVREELADVVIYCLSLANSTGIDLSTAIREKVVANAKKYPVNRYMGDININKTCHYMQETRPDLKKMFYVFRFHVVC</sequence>
<keyword evidence="2" id="KW-1185">Reference proteome</keyword>
<comment type="caution">
    <text evidence="1">The sequence shown here is derived from an EMBL/GenBank/DDBJ whole genome shotgun (WGS) entry which is preliminary data.</text>
</comment>
<dbReference type="PANTHER" id="PTHR46523">
    <property type="entry name" value="DCTP PYROPHOSPHATASE 1"/>
    <property type="match status" value="1"/>
</dbReference>
<protein>
    <recommendedName>
        <fullName evidence="3">MazG nucleotide pyrophosphohydrolase domain protein</fullName>
    </recommendedName>
</protein>
<name>A0A9D3AZS8_9FIRM</name>
<dbReference type="GO" id="GO:0047429">
    <property type="term" value="F:nucleoside triphosphate diphosphatase activity"/>
    <property type="evidence" value="ECO:0007669"/>
    <property type="project" value="InterPro"/>
</dbReference>
<dbReference type="PANTHER" id="PTHR46523:SF1">
    <property type="entry name" value="DCTP PYROPHOSPHATASE 1"/>
    <property type="match status" value="1"/>
</dbReference>
<dbReference type="GO" id="GO:0009143">
    <property type="term" value="P:nucleoside triphosphate catabolic process"/>
    <property type="evidence" value="ECO:0007669"/>
    <property type="project" value="InterPro"/>
</dbReference>
<dbReference type="SUPFAM" id="SSF101386">
    <property type="entry name" value="all-alpha NTP pyrophosphatases"/>
    <property type="match status" value="1"/>
</dbReference>
<dbReference type="EMBL" id="LSRS01000002">
    <property type="protein sequence ID" value="KAF1086173.1"/>
    <property type="molecule type" value="Genomic_DNA"/>
</dbReference>
<reference evidence="1" key="1">
    <citation type="submission" date="2016-02" db="EMBL/GenBank/DDBJ databases">
        <title>Draft Genome Sequence of Sporotomaculum syntrophicum Strain FB, a Syntrophic Benzoate Degrader.</title>
        <authorList>
            <person name="Nobu M.K."/>
            <person name="Narihiro T."/>
            <person name="Qiu Y.-L."/>
            <person name="Ohashi A."/>
            <person name="Liu W.-T."/>
            <person name="Yuji S."/>
        </authorList>
    </citation>
    <scope>NUCLEOTIDE SEQUENCE</scope>
    <source>
        <strain evidence="1">FB</strain>
    </source>
</reference>
<dbReference type="RefSeq" id="WP_161821299.1">
    <property type="nucleotide sequence ID" value="NZ_LSRS01000002.1"/>
</dbReference>
<dbReference type="Proteomes" id="UP000798488">
    <property type="component" value="Unassembled WGS sequence"/>
</dbReference>
<dbReference type="Gene3D" id="1.10.287.1080">
    <property type="entry name" value="MazG-like"/>
    <property type="match status" value="1"/>
</dbReference>